<evidence type="ECO:0000256" key="8">
    <source>
        <dbReference type="ARBA" id="ARBA00035425"/>
    </source>
</evidence>
<evidence type="ECO:0000256" key="6">
    <source>
        <dbReference type="ARBA" id="ARBA00023274"/>
    </source>
</evidence>
<name>A0ABD2MRV8_9CUCU</name>
<keyword evidence="3" id="KW-0809">Transit peptide</keyword>
<dbReference type="AlphaFoldDB" id="A0ABD2MRV8"/>
<evidence type="ECO:0000313" key="9">
    <source>
        <dbReference type="EMBL" id="KAL3268955.1"/>
    </source>
</evidence>
<dbReference type="Proteomes" id="UP001516400">
    <property type="component" value="Unassembled WGS sequence"/>
</dbReference>
<evidence type="ECO:0000313" key="10">
    <source>
        <dbReference type="Proteomes" id="UP001516400"/>
    </source>
</evidence>
<sequence>MLFPVYSLKNSLSYKMQSFVRNVCVSSSNNLIQKWRQDRRLPMNPNTTRVLRDGQDYTFLDGRPTPYGMRHMKRISKQRELAEDIIRLTGEMDFAVTRHNQLKKEEAAKRNTIINSKLKTKGSALLK</sequence>
<gene>
    <name evidence="9" type="ORF">HHI36_008041</name>
</gene>
<organism evidence="9 10">
    <name type="scientific">Cryptolaemus montrouzieri</name>
    <dbReference type="NCBI Taxonomy" id="559131"/>
    <lineage>
        <taxon>Eukaryota</taxon>
        <taxon>Metazoa</taxon>
        <taxon>Ecdysozoa</taxon>
        <taxon>Arthropoda</taxon>
        <taxon>Hexapoda</taxon>
        <taxon>Insecta</taxon>
        <taxon>Pterygota</taxon>
        <taxon>Neoptera</taxon>
        <taxon>Endopterygota</taxon>
        <taxon>Coleoptera</taxon>
        <taxon>Polyphaga</taxon>
        <taxon>Cucujiformia</taxon>
        <taxon>Coccinelloidea</taxon>
        <taxon>Coccinellidae</taxon>
        <taxon>Scymninae</taxon>
        <taxon>Scymnini</taxon>
        <taxon>Cryptolaemus</taxon>
    </lineage>
</organism>
<reference evidence="9 10" key="1">
    <citation type="journal article" date="2021" name="BMC Biol.">
        <title>Horizontally acquired antibacterial genes associated with adaptive radiation of ladybird beetles.</title>
        <authorList>
            <person name="Li H.S."/>
            <person name="Tang X.F."/>
            <person name="Huang Y.H."/>
            <person name="Xu Z.Y."/>
            <person name="Chen M.L."/>
            <person name="Du X.Y."/>
            <person name="Qiu B.Y."/>
            <person name="Chen P.T."/>
            <person name="Zhang W."/>
            <person name="Slipinski A."/>
            <person name="Escalona H.E."/>
            <person name="Waterhouse R.M."/>
            <person name="Zwick A."/>
            <person name="Pang H."/>
        </authorList>
    </citation>
    <scope>NUCLEOTIDE SEQUENCE [LARGE SCALE GENOMIC DNA]</scope>
    <source>
        <strain evidence="9">SYSU2018</strain>
    </source>
</reference>
<evidence type="ECO:0000256" key="3">
    <source>
        <dbReference type="ARBA" id="ARBA00022946"/>
    </source>
</evidence>
<dbReference type="Pfam" id="PF18699">
    <property type="entry name" value="MRPL52"/>
    <property type="match status" value="1"/>
</dbReference>
<evidence type="ECO:0000256" key="4">
    <source>
        <dbReference type="ARBA" id="ARBA00022980"/>
    </source>
</evidence>
<evidence type="ECO:0000256" key="7">
    <source>
        <dbReference type="ARBA" id="ARBA00035181"/>
    </source>
</evidence>
<evidence type="ECO:0000256" key="1">
    <source>
        <dbReference type="ARBA" id="ARBA00004173"/>
    </source>
</evidence>
<dbReference type="EMBL" id="JABFTP020000021">
    <property type="protein sequence ID" value="KAL3268955.1"/>
    <property type="molecule type" value="Genomic_DNA"/>
</dbReference>
<evidence type="ECO:0000256" key="5">
    <source>
        <dbReference type="ARBA" id="ARBA00023128"/>
    </source>
</evidence>
<keyword evidence="10" id="KW-1185">Reference proteome</keyword>
<dbReference type="GO" id="GO:0005840">
    <property type="term" value="C:ribosome"/>
    <property type="evidence" value="ECO:0007669"/>
    <property type="project" value="UniProtKB-KW"/>
</dbReference>
<keyword evidence="4" id="KW-0689">Ribosomal protein</keyword>
<comment type="caution">
    <text evidence="9">The sequence shown here is derived from an EMBL/GenBank/DDBJ whole genome shotgun (WGS) entry which is preliminary data.</text>
</comment>
<accession>A0ABD2MRV8</accession>
<comment type="similarity">
    <text evidence="2">Belongs to the mitochondrion-specific ribosomal protein mL52 family.</text>
</comment>
<keyword evidence="5" id="KW-0496">Mitochondrion</keyword>
<comment type="subcellular location">
    <subcellularLocation>
        <location evidence="1">Mitochondrion</location>
    </subcellularLocation>
</comment>
<evidence type="ECO:0000256" key="2">
    <source>
        <dbReference type="ARBA" id="ARBA00007232"/>
    </source>
</evidence>
<dbReference type="InterPro" id="IPR034596">
    <property type="entry name" value="Ribosomal_mL52"/>
</dbReference>
<keyword evidence="6" id="KW-0687">Ribonucleoprotein</keyword>
<protein>
    <recommendedName>
        <fullName evidence="7">Large ribosomal subunit protein mL52</fullName>
    </recommendedName>
    <alternativeName>
        <fullName evidence="8">39S ribosomal protein L52, mitochondrial</fullName>
    </alternativeName>
</protein>
<dbReference type="GO" id="GO:0005739">
    <property type="term" value="C:mitochondrion"/>
    <property type="evidence" value="ECO:0007669"/>
    <property type="project" value="UniProtKB-SubCell"/>
</dbReference>
<dbReference type="PANTHER" id="PTHR34090">
    <property type="entry name" value="39S RIBOSOMAL PROTEIN L52, MITOCHONDRIAL"/>
    <property type="match status" value="1"/>
</dbReference>
<proteinExistence type="inferred from homology"/>
<dbReference type="PANTHER" id="PTHR34090:SF1">
    <property type="entry name" value="LARGE RIBOSOMAL SUBUNIT PROTEIN ML52"/>
    <property type="match status" value="1"/>
</dbReference>
<dbReference type="GO" id="GO:1990904">
    <property type="term" value="C:ribonucleoprotein complex"/>
    <property type="evidence" value="ECO:0007669"/>
    <property type="project" value="UniProtKB-KW"/>
</dbReference>